<dbReference type="RefSeq" id="WP_013036453.1">
    <property type="nucleotide sequence ID" value="NZ_JACKZP010000040.1"/>
</dbReference>
<sequence>MQDLVVLKFDSYPNAIAWLNENPGVAVKGEDAPFGFGIGKSLMSLHIIFSRCMNEGDRLRILEFFPSAKDVNNMRQEIGYPPLGHSHSMYLIHGFTRKQVIEILKHNFGVTVKKSECCAEMVDLGECFDRLKELEIRIGGPLSREDINKIGDLYRKLYP</sequence>
<keyword evidence="2" id="KW-1185">Reference proteome</keyword>
<dbReference type="GeneID" id="58725282"/>
<evidence type="ECO:0000313" key="2">
    <source>
        <dbReference type="Proteomes" id="UP000570851"/>
    </source>
</evidence>
<dbReference type="Proteomes" id="UP000570851">
    <property type="component" value="Unassembled WGS sequence"/>
</dbReference>
<protein>
    <submittedName>
        <fullName evidence="1">Uncharacterized protein</fullName>
    </submittedName>
</protein>
<dbReference type="EMBL" id="JACKZP010000040">
    <property type="protein sequence ID" value="MBC1302697.1"/>
    <property type="molecule type" value="Genomic_DNA"/>
</dbReference>
<accession>A0ABR6S8G4</accession>
<organism evidence="1 2">
    <name type="scientific">Trichormus variabilis N2B</name>
    <dbReference type="NCBI Taxonomy" id="2681315"/>
    <lineage>
        <taxon>Bacteria</taxon>
        <taxon>Bacillati</taxon>
        <taxon>Cyanobacteriota</taxon>
        <taxon>Cyanophyceae</taxon>
        <taxon>Nostocales</taxon>
        <taxon>Nostocaceae</taxon>
        <taxon>Trichormus</taxon>
    </lineage>
</organism>
<proteinExistence type="predicted"/>
<comment type="caution">
    <text evidence="1">The sequence shown here is derived from an EMBL/GenBank/DDBJ whole genome shotgun (WGS) entry which is preliminary data.</text>
</comment>
<name>A0ABR6S8G4_ANAVA</name>
<evidence type="ECO:0000313" key="1">
    <source>
        <dbReference type="EMBL" id="MBC1302697.1"/>
    </source>
</evidence>
<gene>
    <name evidence="1" type="ORF">GNE12_12315</name>
</gene>
<reference evidence="1 2" key="1">
    <citation type="submission" date="2019-11" db="EMBL/GenBank/DDBJ databases">
        <title>Comparison of genomes from free-living endosymbiotic cyanobacteria isolated from Azolla.</title>
        <authorList>
            <person name="Thiel T."/>
            <person name="Pratte B."/>
        </authorList>
    </citation>
    <scope>NUCLEOTIDE SEQUENCE [LARGE SCALE GENOMIC DNA]</scope>
    <source>
        <strain evidence="1 2">N2B</strain>
    </source>
</reference>